<name>A0ABR4IU64_9EURO</name>
<dbReference type="SUPFAM" id="SSF57667">
    <property type="entry name" value="beta-beta-alpha zinc fingers"/>
    <property type="match status" value="1"/>
</dbReference>
<evidence type="ECO:0000256" key="1">
    <source>
        <dbReference type="PROSITE-ProRule" id="PRU00042"/>
    </source>
</evidence>
<protein>
    <recommendedName>
        <fullName evidence="3">C2H2-type domain-containing protein</fullName>
    </recommendedName>
</protein>
<dbReference type="InterPro" id="IPR036236">
    <property type="entry name" value="Znf_C2H2_sf"/>
</dbReference>
<evidence type="ECO:0000313" key="5">
    <source>
        <dbReference type="Proteomes" id="UP001610335"/>
    </source>
</evidence>
<keyword evidence="5" id="KW-1185">Reference proteome</keyword>
<organism evidence="4 5">
    <name type="scientific">Aspergillus cavernicola</name>
    <dbReference type="NCBI Taxonomy" id="176166"/>
    <lineage>
        <taxon>Eukaryota</taxon>
        <taxon>Fungi</taxon>
        <taxon>Dikarya</taxon>
        <taxon>Ascomycota</taxon>
        <taxon>Pezizomycotina</taxon>
        <taxon>Eurotiomycetes</taxon>
        <taxon>Eurotiomycetidae</taxon>
        <taxon>Eurotiales</taxon>
        <taxon>Aspergillaceae</taxon>
        <taxon>Aspergillus</taxon>
        <taxon>Aspergillus subgen. Nidulantes</taxon>
    </lineage>
</organism>
<evidence type="ECO:0000256" key="2">
    <source>
        <dbReference type="SAM" id="MobiDB-lite"/>
    </source>
</evidence>
<sequence length="99" mass="11526">MRMETQATMANLLVLSVVRHKKRHDKPFKCTVNGCTSAFQYRKDLTRHYGTKHPDMVEEPTTYFCHVEGCKYGFELGRGFPRKDNRDRHLASHAKKGDL</sequence>
<feature type="region of interest" description="Disordered" evidence="2">
    <location>
        <begin position="78"/>
        <end position="99"/>
    </location>
</feature>
<dbReference type="InterPro" id="IPR058902">
    <property type="entry name" value="zf_C2H2_ZNF292/Rlf"/>
</dbReference>
<keyword evidence="1" id="KW-0862">Zinc</keyword>
<proteinExistence type="predicted"/>
<reference evidence="4 5" key="1">
    <citation type="submission" date="2024-07" db="EMBL/GenBank/DDBJ databases">
        <title>Section-level genome sequencing and comparative genomics of Aspergillus sections Usti and Cavernicolus.</title>
        <authorList>
            <consortium name="Lawrence Berkeley National Laboratory"/>
            <person name="Nybo J.L."/>
            <person name="Vesth T.C."/>
            <person name="Theobald S."/>
            <person name="Frisvad J.C."/>
            <person name="Larsen T.O."/>
            <person name="Kjaerboelling I."/>
            <person name="Rothschild-Mancinelli K."/>
            <person name="Lyhne E.K."/>
            <person name="Kogle M.E."/>
            <person name="Barry K."/>
            <person name="Clum A."/>
            <person name="Na H."/>
            <person name="Ledsgaard L."/>
            <person name="Lin J."/>
            <person name="Lipzen A."/>
            <person name="Kuo A."/>
            <person name="Riley R."/>
            <person name="Mondo S."/>
            <person name="LaButti K."/>
            <person name="Haridas S."/>
            <person name="Pangalinan J."/>
            <person name="Salamov A.A."/>
            <person name="Simmons B.A."/>
            <person name="Magnuson J.K."/>
            <person name="Chen J."/>
            <person name="Drula E."/>
            <person name="Henrissat B."/>
            <person name="Wiebenga A."/>
            <person name="Lubbers R.J."/>
            <person name="Gomes A.C."/>
            <person name="Makela M.R."/>
            <person name="Stajich J."/>
            <person name="Grigoriev I.V."/>
            <person name="Mortensen U.H."/>
            <person name="De vries R.P."/>
            <person name="Baker S.E."/>
            <person name="Andersen M.R."/>
        </authorList>
    </citation>
    <scope>NUCLEOTIDE SEQUENCE [LARGE SCALE GENOMIC DNA]</scope>
    <source>
        <strain evidence="4 5">CBS 600.67</strain>
    </source>
</reference>
<comment type="caution">
    <text evidence="4">The sequence shown here is derived from an EMBL/GenBank/DDBJ whole genome shotgun (WGS) entry which is preliminary data.</text>
</comment>
<evidence type="ECO:0000259" key="3">
    <source>
        <dbReference type="PROSITE" id="PS50157"/>
    </source>
</evidence>
<gene>
    <name evidence="4" type="ORF">BDW59DRAFT_158274</name>
</gene>
<feature type="domain" description="C2H2-type" evidence="3">
    <location>
        <begin position="28"/>
        <end position="53"/>
    </location>
</feature>
<evidence type="ECO:0000313" key="4">
    <source>
        <dbReference type="EMBL" id="KAL2830834.1"/>
    </source>
</evidence>
<dbReference type="PROSITE" id="PS00028">
    <property type="entry name" value="ZINC_FINGER_C2H2_1"/>
    <property type="match status" value="1"/>
</dbReference>
<dbReference type="Gene3D" id="3.30.160.60">
    <property type="entry name" value="Classic Zinc Finger"/>
    <property type="match status" value="1"/>
</dbReference>
<accession>A0ABR4IU64</accession>
<keyword evidence="1" id="KW-0863">Zinc-finger</keyword>
<keyword evidence="1" id="KW-0479">Metal-binding</keyword>
<dbReference type="InterPro" id="IPR013087">
    <property type="entry name" value="Znf_C2H2_type"/>
</dbReference>
<dbReference type="Proteomes" id="UP001610335">
    <property type="component" value="Unassembled WGS sequence"/>
</dbReference>
<feature type="compositionally biased region" description="Basic and acidic residues" evidence="2">
    <location>
        <begin position="81"/>
        <end position="99"/>
    </location>
</feature>
<dbReference type="EMBL" id="JBFXLS010000011">
    <property type="protein sequence ID" value="KAL2830834.1"/>
    <property type="molecule type" value="Genomic_DNA"/>
</dbReference>
<dbReference type="Pfam" id="PF26218">
    <property type="entry name" value="zf_C2H2_ZNF292"/>
    <property type="match status" value="1"/>
</dbReference>
<dbReference type="SMART" id="SM00355">
    <property type="entry name" value="ZnF_C2H2"/>
    <property type="match status" value="2"/>
</dbReference>
<dbReference type="PROSITE" id="PS50157">
    <property type="entry name" value="ZINC_FINGER_C2H2_2"/>
    <property type="match status" value="1"/>
</dbReference>